<evidence type="ECO:0000313" key="2">
    <source>
        <dbReference type="EMBL" id="AWI09038.1"/>
    </source>
</evidence>
<proteinExistence type="predicted"/>
<sequence length="176" mass="19725">MTTHEPSPPHLAPGRPNLKLDDITGAIIDTAMRIHIDLGPGLLESVYEMILARALEKQGFHVECQKNIRFSYDNMLFEDAFRADLLVEQRVLVELKSVEHLAPVHFKQLQTYLRLMDLRVGLLINFGAATLKEGLRRIVNDLPASASPRLRVNQIRAGGEEDSRGGAENAEKDLHP</sequence>
<feature type="region of interest" description="Disordered" evidence="1">
    <location>
        <begin position="157"/>
        <end position="176"/>
    </location>
</feature>
<dbReference type="Proteomes" id="UP000244896">
    <property type="component" value="Chromosome"/>
</dbReference>
<dbReference type="OrthoDB" id="9806869at2"/>
<dbReference type="RefSeq" id="WP_108824851.1">
    <property type="nucleotide sequence ID" value="NZ_CP023004.1"/>
</dbReference>
<keyword evidence="3" id="KW-1185">Reference proteome</keyword>
<dbReference type="Pfam" id="PF13366">
    <property type="entry name" value="PDDEXK_3"/>
    <property type="match status" value="1"/>
</dbReference>
<feature type="compositionally biased region" description="Basic and acidic residues" evidence="1">
    <location>
        <begin position="158"/>
        <end position="176"/>
    </location>
</feature>
<reference evidence="2 3" key="1">
    <citation type="journal article" date="2018" name="Syst. Appl. Microbiol.">
        <title>Ereboglobus luteus gen. nov. sp. nov. from cockroach guts, and new insights into the oxygen relationship of the genera Opitutus and Didymococcus (Verrucomicrobia: Opitutaceae).</title>
        <authorList>
            <person name="Tegtmeier D."/>
            <person name="Belitz A."/>
            <person name="Radek R."/>
            <person name="Heimerl T."/>
            <person name="Brune A."/>
        </authorList>
    </citation>
    <scope>NUCLEOTIDE SEQUENCE [LARGE SCALE GENOMIC DNA]</scope>
    <source>
        <strain evidence="2 3">Ho45</strain>
    </source>
</reference>
<protein>
    <submittedName>
        <fullName evidence="2">Fe3+ hydroxamate ABC transporter substrate-binding protein</fullName>
    </submittedName>
</protein>
<accession>A0A2U8E2D2</accession>
<evidence type="ECO:0000313" key="3">
    <source>
        <dbReference type="Proteomes" id="UP000244896"/>
    </source>
</evidence>
<dbReference type="AlphaFoldDB" id="A0A2U8E2D2"/>
<evidence type="ECO:0000256" key="1">
    <source>
        <dbReference type="SAM" id="MobiDB-lite"/>
    </source>
</evidence>
<dbReference type="NCBIfam" id="TIGR04256">
    <property type="entry name" value="GxxExxY"/>
    <property type="match status" value="1"/>
</dbReference>
<dbReference type="InterPro" id="IPR026350">
    <property type="entry name" value="GxxExxY"/>
</dbReference>
<name>A0A2U8E2D2_9BACT</name>
<dbReference type="EMBL" id="CP023004">
    <property type="protein sequence ID" value="AWI09038.1"/>
    <property type="molecule type" value="Genomic_DNA"/>
</dbReference>
<organism evidence="2 3">
    <name type="scientific">Ereboglobus luteus</name>
    <dbReference type="NCBI Taxonomy" id="1796921"/>
    <lineage>
        <taxon>Bacteria</taxon>
        <taxon>Pseudomonadati</taxon>
        <taxon>Verrucomicrobiota</taxon>
        <taxon>Opitutia</taxon>
        <taxon>Opitutales</taxon>
        <taxon>Opitutaceae</taxon>
        <taxon>Ereboglobus</taxon>
    </lineage>
</organism>
<dbReference type="KEGG" id="elut:CKA38_07105"/>
<gene>
    <name evidence="2" type="ORF">CKA38_07105</name>
</gene>